<dbReference type="Proteomes" id="UP000242757">
    <property type="component" value="Unassembled WGS sequence"/>
</dbReference>
<dbReference type="AlphaFoldDB" id="A0A233RAD7"/>
<keyword evidence="6" id="KW-1185">Reference proteome</keyword>
<dbReference type="NCBIfam" id="TIGR03012">
    <property type="entry name" value="sulf_tusD_dsrE"/>
    <property type="match status" value="1"/>
</dbReference>
<proteinExistence type="inferred from homology"/>
<keyword evidence="4 5" id="KW-0808">Transferase</keyword>
<comment type="subcellular location">
    <subcellularLocation>
        <location evidence="1">Cytoplasm</location>
    </subcellularLocation>
</comment>
<evidence type="ECO:0000256" key="2">
    <source>
        <dbReference type="ARBA" id="ARBA00007067"/>
    </source>
</evidence>
<reference evidence="5 6" key="1">
    <citation type="submission" date="2017-08" db="EMBL/GenBank/DDBJ databases">
        <title>A Genome Sequence of Oceanimonas doudoroffii ATCC 27123T.</title>
        <authorList>
            <person name="Brennan M.A."/>
            <person name="Maclea K.S."/>
            <person name="Mcclelland W.D."/>
            <person name="Trachtenberg A.M."/>
        </authorList>
    </citation>
    <scope>NUCLEOTIDE SEQUENCE [LARGE SCALE GENOMIC DNA]</scope>
    <source>
        <strain evidence="5 6">ATCC 27123</strain>
    </source>
</reference>
<protein>
    <submittedName>
        <fullName evidence="5">Sulfurtransferase complex subunit TusD</fullName>
    </submittedName>
</protein>
<evidence type="ECO:0000256" key="3">
    <source>
        <dbReference type="ARBA" id="ARBA00022490"/>
    </source>
</evidence>
<accession>A0A233RAD7</accession>
<keyword evidence="3" id="KW-0963">Cytoplasm</keyword>
<dbReference type="RefSeq" id="WP_094202185.1">
    <property type="nucleotide sequence ID" value="NZ_NBIM01000013.1"/>
</dbReference>
<dbReference type="Pfam" id="PF02635">
    <property type="entry name" value="DsrE"/>
    <property type="match status" value="1"/>
</dbReference>
<dbReference type="InterPro" id="IPR027396">
    <property type="entry name" value="DsrEFH-like"/>
</dbReference>
<dbReference type="GO" id="GO:1990228">
    <property type="term" value="C:sulfurtransferase complex"/>
    <property type="evidence" value="ECO:0007669"/>
    <property type="project" value="TreeGrafter"/>
</dbReference>
<dbReference type="GO" id="GO:0097163">
    <property type="term" value="F:sulfur carrier activity"/>
    <property type="evidence" value="ECO:0007669"/>
    <property type="project" value="TreeGrafter"/>
</dbReference>
<evidence type="ECO:0000256" key="1">
    <source>
        <dbReference type="ARBA" id="ARBA00004496"/>
    </source>
</evidence>
<dbReference type="InterPro" id="IPR017463">
    <property type="entry name" value="Sulphur_relay_TusD/DsrE"/>
</dbReference>
<evidence type="ECO:0000256" key="4">
    <source>
        <dbReference type="ARBA" id="ARBA00022679"/>
    </source>
</evidence>
<dbReference type="InterPro" id="IPR003787">
    <property type="entry name" value="Sulphur_relay_DsrE/F-like"/>
</dbReference>
<dbReference type="Gene3D" id="3.40.1260.10">
    <property type="entry name" value="DsrEFH-like"/>
    <property type="match status" value="1"/>
</dbReference>
<organism evidence="5 6">
    <name type="scientific">Oceanimonas doudoroffii</name>
    <dbReference type="NCBI Taxonomy" id="84158"/>
    <lineage>
        <taxon>Bacteria</taxon>
        <taxon>Pseudomonadati</taxon>
        <taxon>Pseudomonadota</taxon>
        <taxon>Gammaproteobacteria</taxon>
        <taxon>Aeromonadales</taxon>
        <taxon>Aeromonadaceae</taxon>
        <taxon>Oceanimonas</taxon>
    </lineage>
</organism>
<dbReference type="FunFam" id="3.40.1260.10:FF:000001">
    <property type="entry name" value="Sulfurtransferase TusD"/>
    <property type="match status" value="1"/>
</dbReference>
<name>A0A233RAD7_9GAMM</name>
<comment type="similarity">
    <text evidence="2">Belongs to the DsrE/TusD family.</text>
</comment>
<dbReference type="OrthoDB" id="9787483at2"/>
<dbReference type="GO" id="GO:0002143">
    <property type="term" value="P:tRNA wobble position uridine thiolation"/>
    <property type="evidence" value="ECO:0007669"/>
    <property type="project" value="TreeGrafter"/>
</dbReference>
<evidence type="ECO:0000313" key="6">
    <source>
        <dbReference type="Proteomes" id="UP000242757"/>
    </source>
</evidence>
<evidence type="ECO:0000313" key="5">
    <source>
        <dbReference type="EMBL" id="OXY80355.1"/>
    </source>
</evidence>
<sequence>MTETPLHFALLVTGPCYGTQGAADAWRFAAAVLAQGHAIDNVFFYQEGVHNGNALVQPASDEFDLHRAWVELAERHAFTLDLCVAAALRRGVCDQSGASETGLADGNVTAPFRLSGLGALAQAALTADRVVQF</sequence>
<dbReference type="EMBL" id="NBIM01000013">
    <property type="protein sequence ID" value="OXY80355.1"/>
    <property type="molecule type" value="Genomic_DNA"/>
</dbReference>
<gene>
    <name evidence="5" type="ORF">B6S08_17965</name>
</gene>
<comment type="caution">
    <text evidence="5">The sequence shown here is derived from an EMBL/GenBank/DDBJ whole genome shotgun (WGS) entry which is preliminary data.</text>
</comment>
<dbReference type="PANTHER" id="PTHR34874">
    <property type="entry name" value="PROTEIN YCHN"/>
    <property type="match status" value="1"/>
</dbReference>
<dbReference type="PANTHER" id="PTHR34874:SF3">
    <property type="entry name" value="SULFURTRANSFERASE TUSD"/>
    <property type="match status" value="1"/>
</dbReference>
<dbReference type="GO" id="GO:0016783">
    <property type="term" value="F:sulfurtransferase activity"/>
    <property type="evidence" value="ECO:0007669"/>
    <property type="project" value="InterPro"/>
</dbReference>
<dbReference type="NCBIfam" id="NF001237">
    <property type="entry name" value="PRK00207.1"/>
    <property type="match status" value="1"/>
</dbReference>
<dbReference type="SUPFAM" id="SSF75169">
    <property type="entry name" value="DsrEFH-like"/>
    <property type="match status" value="1"/>
</dbReference>